<sequence length="2084" mass="233468">MADTAMEVDHPSTIPLPTTEAEVISAFGHLSGAERSTLASTLGRTYRNDAKLPSVIRLLLGHNATADDTLAADDPARYLKREVALDMAIAAHNQIQVLFEELFYPAADKRRVVSFIASTASDELILDAYPRCVPAVQQLLEKYLELSGKRMNLLRQIRNETTEVSDMELDEVPLCDKLEEALRTSDPLEWGSVWFRFSGKFENVKGGFANQRQLHKSSYTSKGSLFDHLFALQETYPPPQQDPYFSNTKTRSYLPNTKTIAPIIDSHSKLFLIHNPERFLKIVSDTAWHSYPTTDHRGVKSTRYVLGSVWLLSNRKSRKFIREKKERQEVVSRMGLSLLDVENGALLKQGLFSRGDWTLWQECRALDVVCQEFLEVLFEYTITILTEALQEQAIYRALNHLPTGKLSDATLTEFRNVLHFAFLQIQNIANRLVSASGREDKTEATPDLHAIAARTLAQIIKTALPVLHTIAKTDSDYYHNVQNEIMSRAPTSAMTSFPPLAETQLSEIEGIFLTGVAGAKPNAFLTQMGTQLLLLLRPKSGVITGFSSVPPHSNERCFEVLMKCIPPVVDLEKAEALRFWNSVAGYLTGEQKRRVWERLVPVLSFEVWKGREYDVLTALDAFAPPTERERVSFEWFFHEDATAATRLSLAPYLDVEKPEVKTEFFKWLQQPVFSDRLDWWRVYLDGARRKGTVSAWVQVIGAVVSRTRNEILPNLTQLANYFTPTGKTGTVPRQYLDAATDRQAEKLSELYLKWLDQSHSAVTVVQPVIDFVTKLASEAIARFIDRPEHPLFKFGVEAHWKICVQAYGLAEALDNFSIPLANPVYIAAERTDEELNWEWKLLKTAKERAKATFGSTDYVRGYAITSDGTVTFDAYADMLWGLRKVKEGQEEAFVQSILGIWRSKSDDPEAFGKSVTYRSVVWDLATALGGRWPESPMLLTFVKKLVEELHQRKQVDVGNGEVAIDWNSFERLAAEDCVEHFAGVWDKVCILDRHWYSMFNDSYPFITSQQNWLQADPSRFPWYHSFRTLRGRSTHATTEVELVNRYKEKGVPSYDEFIQGLLATSLSAIHLSFVSEHLCNHRQDLLTDELLVPDVGFPGIYNPKLEPTDANPPAEFKVSNWKKMTPHQLEIFGAKYLKVINDTQLTDTERVEMCETFMTLPTITLKKLETLLNSEDVPQRVKEAILMYIPNLPEPGAAIRVLLSPEYLHTDLARTAIFAAKNCLKHLHASTGATHIAGLFPPPPMKMYKITVQKEAIRLAVEYINETACREVIRRLGVWDELQNDVRVALLQGAVRIVAAVKGVKAEVVGMMWEVLERAAKKEQFRRDGTAGAVLGVSPVHERTRVYSDVPRKSWIAVTSVDAVAIVSVPISVQEEYLRRVLIPMCSKVDMGLKDPDREVVINLRQTAYQAIIPAWVNRDNAAGLARMWRETIESELQVPESEEEVRLWNVLVTGIAECVAHSPKGAWEEFVEVVRKLAGLVTEESTPAIRRRVIERIMGLGLQQAYLFTTVQDWDAPKDRLEIVRPLMVGGRDVIFWKVDLERRIALSKPGYRELGDAVIAEALDLLRYIVAMTNEHGVDDAEYVAAQIINIVYAMPNDATKIAVFDQVVAPDGVVAESLQKDHIQLKAISRWPSDRVNYSEAFVERVVKDEFFYLAKWKDIAGIVKKISSGDGTSTLQRNYVPPYYGSYDYGGARSTGSSVATISAEGVDLRQIRKHPDLISSFFKRASEAGWRGPDAAVSWDALTSIPVACFVFAPQYVGPLLHHAVATASDSFANSKATSSNIVTTLKNLLTFVDCVGLATRKGWHGRTPLLQPTNTWAACIVLDAIADGRLNEIDLTPFFDEHEVAVDIIGGVLFPFFAGVGADGGDADGRVGKSSVESLEKRWTDLLEGHSGYFERLDKATRVGAVVEGTPTLTAAYLDIAHQLISARPRYIVMHLEAYGRHLRQMITSPCPPANLESLANQIVTAFTPSGYAATATGPAWGWCPPLVLALDFVNNIHHDVRAEVDLEGEREGKLAETLAALVLKGWTGTVLGGEAGKWLCAAEGLPAVKTKFEAVLRSIRRGAGRGIAMEIEWPESL</sequence>
<dbReference type="Proteomes" id="UP001212841">
    <property type="component" value="Unassembled WGS sequence"/>
</dbReference>
<proteinExistence type="predicted"/>
<comment type="caution">
    <text evidence="1">The sequence shown here is derived from an EMBL/GenBank/DDBJ whole genome shotgun (WGS) entry which is preliminary data.</text>
</comment>
<accession>A0AAD5X5K4</accession>
<evidence type="ECO:0000313" key="2">
    <source>
        <dbReference type="Proteomes" id="UP001212841"/>
    </source>
</evidence>
<keyword evidence="2" id="KW-1185">Reference proteome</keyword>
<name>A0AAD5X5K4_9FUNG</name>
<dbReference type="EMBL" id="JADGJD010000249">
    <property type="protein sequence ID" value="KAJ3052963.1"/>
    <property type="molecule type" value="Genomic_DNA"/>
</dbReference>
<protein>
    <submittedName>
        <fullName evidence="1">Uncharacterized protein</fullName>
    </submittedName>
</protein>
<reference evidence="1" key="1">
    <citation type="submission" date="2020-05" db="EMBL/GenBank/DDBJ databases">
        <title>Phylogenomic resolution of chytrid fungi.</title>
        <authorList>
            <person name="Stajich J.E."/>
            <person name="Amses K."/>
            <person name="Simmons R."/>
            <person name="Seto K."/>
            <person name="Myers J."/>
            <person name="Bonds A."/>
            <person name="Quandt C.A."/>
            <person name="Barry K."/>
            <person name="Liu P."/>
            <person name="Grigoriev I."/>
            <person name="Longcore J.E."/>
            <person name="James T.Y."/>
        </authorList>
    </citation>
    <scope>NUCLEOTIDE SEQUENCE</scope>
    <source>
        <strain evidence="1">JEL0318</strain>
    </source>
</reference>
<gene>
    <name evidence="1" type="ORF">HK097_005305</name>
</gene>
<organism evidence="1 2">
    <name type="scientific">Rhizophlyctis rosea</name>
    <dbReference type="NCBI Taxonomy" id="64517"/>
    <lineage>
        <taxon>Eukaryota</taxon>
        <taxon>Fungi</taxon>
        <taxon>Fungi incertae sedis</taxon>
        <taxon>Chytridiomycota</taxon>
        <taxon>Chytridiomycota incertae sedis</taxon>
        <taxon>Chytridiomycetes</taxon>
        <taxon>Rhizophlyctidales</taxon>
        <taxon>Rhizophlyctidaceae</taxon>
        <taxon>Rhizophlyctis</taxon>
    </lineage>
</organism>
<evidence type="ECO:0000313" key="1">
    <source>
        <dbReference type="EMBL" id="KAJ3052963.1"/>
    </source>
</evidence>